<comment type="caution">
    <text evidence="2">The sequence shown here is derived from an EMBL/GenBank/DDBJ whole genome shotgun (WGS) entry which is preliminary data.</text>
</comment>
<protein>
    <submittedName>
        <fullName evidence="2">Uncharacterized protein</fullName>
    </submittedName>
</protein>
<evidence type="ECO:0000313" key="3">
    <source>
        <dbReference type="Proteomes" id="UP001066276"/>
    </source>
</evidence>
<name>A0AAV7L7H8_PLEWA</name>
<evidence type="ECO:0000313" key="2">
    <source>
        <dbReference type="EMBL" id="KAJ1085308.1"/>
    </source>
</evidence>
<accession>A0AAV7L7H8</accession>
<feature type="compositionally biased region" description="Basic and acidic residues" evidence="1">
    <location>
        <begin position="126"/>
        <end position="143"/>
    </location>
</feature>
<evidence type="ECO:0000256" key="1">
    <source>
        <dbReference type="SAM" id="MobiDB-lite"/>
    </source>
</evidence>
<gene>
    <name evidence="2" type="ORF">NDU88_005441</name>
</gene>
<organism evidence="2 3">
    <name type="scientific">Pleurodeles waltl</name>
    <name type="common">Iberian ribbed newt</name>
    <dbReference type="NCBI Taxonomy" id="8319"/>
    <lineage>
        <taxon>Eukaryota</taxon>
        <taxon>Metazoa</taxon>
        <taxon>Chordata</taxon>
        <taxon>Craniata</taxon>
        <taxon>Vertebrata</taxon>
        <taxon>Euteleostomi</taxon>
        <taxon>Amphibia</taxon>
        <taxon>Batrachia</taxon>
        <taxon>Caudata</taxon>
        <taxon>Salamandroidea</taxon>
        <taxon>Salamandridae</taxon>
        <taxon>Pleurodelinae</taxon>
        <taxon>Pleurodeles</taxon>
    </lineage>
</organism>
<dbReference type="AlphaFoldDB" id="A0AAV7L7H8"/>
<dbReference type="Proteomes" id="UP001066276">
    <property type="component" value="Chromosome 12"/>
</dbReference>
<keyword evidence="3" id="KW-1185">Reference proteome</keyword>
<sequence>MATVQTLFWSPRGKDAEPSPSSHRGDCECLKMLSVAAWYENRGEFSKTRPVRLRDPRGCQMNHTDDKEGRGDHREGQKDLREGQEDPRKDQRGPTGGQGNRSHGQGDLRGQGTLKKDCETLAGRETPGKDWRTTERTRKTPEI</sequence>
<proteinExistence type="predicted"/>
<feature type="compositionally biased region" description="Basic and acidic residues" evidence="1">
    <location>
        <begin position="12"/>
        <end position="26"/>
    </location>
</feature>
<feature type="region of interest" description="Disordered" evidence="1">
    <location>
        <begin position="1"/>
        <end position="26"/>
    </location>
</feature>
<dbReference type="EMBL" id="JANPWB010000016">
    <property type="protein sequence ID" value="KAJ1085308.1"/>
    <property type="molecule type" value="Genomic_DNA"/>
</dbReference>
<feature type="region of interest" description="Disordered" evidence="1">
    <location>
        <begin position="41"/>
        <end position="143"/>
    </location>
</feature>
<feature type="compositionally biased region" description="Basic and acidic residues" evidence="1">
    <location>
        <begin position="41"/>
        <end position="92"/>
    </location>
</feature>
<reference evidence="2" key="1">
    <citation type="journal article" date="2022" name="bioRxiv">
        <title>Sequencing and chromosome-scale assembly of the giantPleurodeles waltlgenome.</title>
        <authorList>
            <person name="Brown T."/>
            <person name="Elewa A."/>
            <person name="Iarovenko S."/>
            <person name="Subramanian E."/>
            <person name="Araus A.J."/>
            <person name="Petzold A."/>
            <person name="Susuki M."/>
            <person name="Suzuki K.-i.T."/>
            <person name="Hayashi T."/>
            <person name="Toyoda A."/>
            <person name="Oliveira C."/>
            <person name="Osipova E."/>
            <person name="Leigh N.D."/>
            <person name="Simon A."/>
            <person name="Yun M.H."/>
        </authorList>
    </citation>
    <scope>NUCLEOTIDE SEQUENCE</scope>
    <source>
        <strain evidence="2">20211129_DDA</strain>
        <tissue evidence="2">Liver</tissue>
    </source>
</reference>